<accession>A0AAW1GUV3</accession>
<feature type="non-terminal residue" evidence="2">
    <location>
        <position position="1"/>
    </location>
</feature>
<dbReference type="EMBL" id="JBDFQZ010000013">
    <property type="protein sequence ID" value="KAK9668593.1"/>
    <property type="molecule type" value="Genomic_DNA"/>
</dbReference>
<dbReference type="Gene3D" id="3.10.10.10">
    <property type="entry name" value="HIV Type 1 Reverse Transcriptase, subunit A, domain 1"/>
    <property type="match status" value="1"/>
</dbReference>
<protein>
    <recommendedName>
        <fullName evidence="1">Reverse transcriptase/retrotransposon-derived protein RNase H-like domain-containing protein</fullName>
    </recommendedName>
</protein>
<dbReference type="InterPro" id="IPR043502">
    <property type="entry name" value="DNA/RNA_pol_sf"/>
</dbReference>
<proteinExistence type="predicted"/>
<dbReference type="PANTHER" id="PTHR33064:SF37">
    <property type="entry name" value="RIBONUCLEASE H"/>
    <property type="match status" value="1"/>
</dbReference>
<dbReference type="InterPro" id="IPR051320">
    <property type="entry name" value="Viral_Replic_Matur_Polypro"/>
</dbReference>
<gene>
    <name evidence="2" type="ORF">RND81_13G070600</name>
</gene>
<reference evidence="2" key="1">
    <citation type="submission" date="2024-03" db="EMBL/GenBank/DDBJ databases">
        <title>WGS assembly of Saponaria officinalis var. Norfolk2.</title>
        <authorList>
            <person name="Jenkins J."/>
            <person name="Shu S."/>
            <person name="Grimwood J."/>
            <person name="Barry K."/>
            <person name="Goodstein D."/>
            <person name="Schmutz J."/>
            <person name="Leebens-Mack J."/>
            <person name="Osbourn A."/>
        </authorList>
    </citation>
    <scope>NUCLEOTIDE SEQUENCE [LARGE SCALE GENOMIC DNA]</scope>
    <source>
        <strain evidence="2">JIC</strain>
    </source>
</reference>
<dbReference type="AlphaFoldDB" id="A0AAW1GUV3"/>
<feature type="non-terminal residue" evidence="2">
    <location>
        <position position="177"/>
    </location>
</feature>
<name>A0AAW1GUV3_SAPOF</name>
<keyword evidence="3" id="KW-1185">Reference proteome</keyword>
<sequence>RLVINYKPLNKALKWIRYPIQNKRDLLNRLYDSIIFSKFDLKSESIDMHFKHLDTFKKIIINSGLFISKPKIITDKTQLQRFLGSLNYIAPYYKNVANDKAILYERLKKNPQPLNEKHSNAVKIIKNKVIYLPCLALANPHWDKIIETDASDIGYGGILKQIDPNNKQEFLVRFYSG</sequence>
<dbReference type="InterPro" id="IPR043128">
    <property type="entry name" value="Rev_trsase/Diguanyl_cyclase"/>
</dbReference>
<dbReference type="Proteomes" id="UP001443914">
    <property type="component" value="Unassembled WGS sequence"/>
</dbReference>
<evidence type="ECO:0000313" key="3">
    <source>
        <dbReference type="Proteomes" id="UP001443914"/>
    </source>
</evidence>
<dbReference type="InterPro" id="IPR041577">
    <property type="entry name" value="RT_RNaseH_2"/>
</dbReference>
<dbReference type="PANTHER" id="PTHR33064">
    <property type="entry name" value="POL PROTEIN"/>
    <property type="match status" value="1"/>
</dbReference>
<dbReference type="SUPFAM" id="SSF56672">
    <property type="entry name" value="DNA/RNA polymerases"/>
    <property type="match status" value="1"/>
</dbReference>
<dbReference type="Pfam" id="PF17919">
    <property type="entry name" value="RT_RNaseH_2"/>
    <property type="match status" value="1"/>
</dbReference>
<comment type="caution">
    <text evidence="2">The sequence shown here is derived from an EMBL/GenBank/DDBJ whole genome shotgun (WGS) entry which is preliminary data.</text>
</comment>
<evidence type="ECO:0000259" key="1">
    <source>
        <dbReference type="Pfam" id="PF17919"/>
    </source>
</evidence>
<organism evidence="2 3">
    <name type="scientific">Saponaria officinalis</name>
    <name type="common">Common soapwort</name>
    <name type="synonym">Lychnis saponaria</name>
    <dbReference type="NCBI Taxonomy" id="3572"/>
    <lineage>
        <taxon>Eukaryota</taxon>
        <taxon>Viridiplantae</taxon>
        <taxon>Streptophyta</taxon>
        <taxon>Embryophyta</taxon>
        <taxon>Tracheophyta</taxon>
        <taxon>Spermatophyta</taxon>
        <taxon>Magnoliopsida</taxon>
        <taxon>eudicotyledons</taxon>
        <taxon>Gunneridae</taxon>
        <taxon>Pentapetalae</taxon>
        <taxon>Caryophyllales</taxon>
        <taxon>Caryophyllaceae</taxon>
        <taxon>Caryophylleae</taxon>
        <taxon>Saponaria</taxon>
    </lineage>
</organism>
<evidence type="ECO:0000313" key="2">
    <source>
        <dbReference type="EMBL" id="KAK9668593.1"/>
    </source>
</evidence>
<feature type="domain" description="Reverse transcriptase/retrotransposon-derived protein RNase H-like" evidence="1">
    <location>
        <begin position="115"/>
        <end position="176"/>
    </location>
</feature>
<dbReference type="Gene3D" id="3.30.70.270">
    <property type="match status" value="2"/>
</dbReference>